<comment type="caution">
    <text evidence="1">The sequence shown here is derived from an EMBL/GenBank/DDBJ whole genome shotgun (WGS) entry which is preliminary data.</text>
</comment>
<dbReference type="Proteomes" id="UP000765509">
    <property type="component" value="Unassembled WGS sequence"/>
</dbReference>
<name>A0A9Q3CUS7_9BASI</name>
<evidence type="ECO:0000313" key="1">
    <source>
        <dbReference type="EMBL" id="MBW0488822.1"/>
    </source>
</evidence>
<keyword evidence="2" id="KW-1185">Reference proteome</keyword>
<dbReference type="EMBL" id="AVOT02009780">
    <property type="protein sequence ID" value="MBW0488822.1"/>
    <property type="molecule type" value="Genomic_DNA"/>
</dbReference>
<protein>
    <submittedName>
        <fullName evidence="1">Uncharacterized protein</fullName>
    </submittedName>
</protein>
<reference evidence="1" key="1">
    <citation type="submission" date="2021-03" db="EMBL/GenBank/DDBJ databases">
        <title>Draft genome sequence of rust myrtle Austropuccinia psidii MF-1, a brazilian biotype.</title>
        <authorList>
            <person name="Quecine M.C."/>
            <person name="Pachon D.M.R."/>
            <person name="Bonatelli M.L."/>
            <person name="Correr F.H."/>
            <person name="Franceschini L.M."/>
            <person name="Leite T.F."/>
            <person name="Margarido G.R.A."/>
            <person name="Almeida C.A."/>
            <person name="Ferrarezi J.A."/>
            <person name="Labate C.A."/>
        </authorList>
    </citation>
    <scope>NUCLEOTIDE SEQUENCE</scope>
    <source>
        <strain evidence="1">MF-1</strain>
    </source>
</reference>
<gene>
    <name evidence="1" type="ORF">O181_028537</name>
</gene>
<dbReference type="AlphaFoldDB" id="A0A9Q3CUS7"/>
<accession>A0A9Q3CUS7</accession>
<sequence length="109" mass="12133">MCCLISELVILRRDGYASRAMQSESFVIDSAGRFHSLGHDQFWHSKPDQDLSYLRLAVGCTVDCKSAQTTSLRCKKTSSVRWASRRHGVHAVFKSGRDITSVKLSLDGA</sequence>
<proteinExistence type="predicted"/>
<evidence type="ECO:0000313" key="2">
    <source>
        <dbReference type="Proteomes" id="UP000765509"/>
    </source>
</evidence>
<organism evidence="1 2">
    <name type="scientific">Austropuccinia psidii MF-1</name>
    <dbReference type="NCBI Taxonomy" id="1389203"/>
    <lineage>
        <taxon>Eukaryota</taxon>
        <taxon>Fungi</taxon>
        <taxon>Dikarya</taxon>
        <taxon>Basidiomycota</taxon>
        <taxon>Pucciniomycotina</taxon>
        <taxon>Pucciniomycetes</taxon>
        <taxon>Pucciniales</taxon>
        <taxon>Sphaerophragmiaceae</taxon>
        <taxon>Austropuccinia</taxon>
    </lineage>
</organism>